<dbReference type="Proteomes" id="UP001183648">
    <property type="component" value="Unassembled WGS sequence"/>
</dbReference>
<dbReference type="PANTHER" id="PTHR35525">
    <property type="entry name" value="BLL6575 PROTEIN"/>
    <property type="match status" value="1"/>
</dbReference>
<name>A0ABU2BXT3_9ACTN</name>
<evidence type="ECO:0000313" key="3">
    <source>
        <dbReference type="Proteomes" id="UP001183648"/>
    </source>
</evidence>
<dbReference type="RefSeq" id="WP_310303313.1">
    <property type="nucleotide sequence ID" value="NZ_BAAAPS010000003.1"/>
</dbReference>
<organism evidence="2 3">
    <name type="scientific">Nocardioides marmoribigeumensis</name>
    <dbReference type="NCBI Taxonomy" id="433649"/>
    <lineage>
        <taxon>Bacteria</taxon>
        <taxon>Bacillati</taxon>
        <taxon>Actinomycetota</taxon>
        <taxon>Actinomycetes</taxon>
        <taxon>Propionibacteriales</taxon>
        <taxon>Nocardioidaceae</taxon>
        <taxon>Nocardioides</taxon>
    </lineage>
</organism>
<protein>
    <submittedName>
        <fullName evidence="2">RNA-binding Zn ribbon-like protein</fullName>
    </submittedName>
</protein>
<dbReference type="InterPro" id="IPR010852">
    <property type="entry name" value="ABATE"/>
</dbReference>
<comment type="caution">
    <text evidence="2">The sequence shown here is derived from an EMBL/GenBank/DDBJ whole genome shotgun (WGS) entry which is preliminary data.</text>
</comment>
<dbReference type="Pfam" id="PF11706">
    <property type="entry name" value="zf-CGNR"/>
    <property type="match status" value="1"/>
</dbReference>
<dbReference type="SUPFAM" id="SSF160904">
    <property type="entry name" value="Jann2411-like"/>
    <property type="match status" value="1"/>
</dbReference>
<dbReference type="InterPro" id="IPR023286">
    <property type="entry name" value="ABATE_dom_sf"/>
</dbReference>
<dbReference type="Pfam" id="PF07336">
    <property type="entry name" value="ABATE"/>
    <property type="match status" value="1"/>
</dbReference>
<proteinExistence type="predicted"/>
<dbReference type="PANTHER" id="PTHR35525:SF3">
    <property type="entry name" value="BLL6575 PROTEIN"/>
    <property type="match status" value="1"/>
</dbReference>
<evidence type="ECO:0000259" key="1">
    <source>
        <dbReference type="Pfam" id="PF11706"/>
    </source>
</evidence>
<sequence>MFGHDTEMALRGAVALVNTMPSEVDPTAGEGLPDLAALRSFLVEWSWSGLVPTRNATLDEVRDLRPRLRAWWTSPETAVVDDLNALFAEYDATPRVVRHGPYGWHLHAAAEDAPLAHRMAVEAAVAVVDLLRAEDLGRLKTCHARGCDRVLVDLSRNRSRAFCEGACADRTHAAAYRARRSARDPGTALR</sequence>
<dbReference type="Gene3D" id="1.10.3300.10">
    <property type="entry name" value="Jann2411-like domain"/>
    <property type="match status" value="1"/>
</dbReference>
<reference evidence="2 3" key="1">
    <citation type="submission" date="2023-07" db="EMBL/GenBank/DDBJ databases">
        <title>Sequencing the genomes of 1000 actinobacteria strains.</title>
        <authorList>
            <person name="Klenk H.-P."/>
        </authorList>
    </citation>
    <scope>NUCLEOTIDE SEQUENCE [LARGE SCALE GENOMIC DNA]</scope>
    <source>
        <strain evidence="2 3">DSM 19426</strain>
    </source>
</reference>
<feature type="domain" description="Zinc finger CGNR" evidence="1">
    <location>
        <begin position="138"/>
        <end position="180"/>
    </location>
</feature>
<evidence type="ECO:0000313" key="2">
    <source>
        <dbReference type="EMBL" id="MDR7363208.1"/>
    </source>
</evidence>
<gene>
    <name evidence="2" type="ORF">J2S63_002761</name>
</gene>
<keyword evidence="3" id="KW-1185">Reference proteome</keyword>
<dbReference type="EMBL" id="JAVDYG010000001">
    <property type="protein sequence ID" value="MDR7363208.1"/>
    <property type="molecule type" value="Genomic_DNA"/>
</dbReference>
<dbReference type="InterPro" id="IPR021005">
    <property type="entry name" value="Znf_CGNR"/>
</dbReference>
<accession>A0ABU2BXT3</accession>